<organism evidence="3 4">
    <name type="scientific">Dactylosporangium siamense</name>
    <dbReference type="NCBI Taxonomy" id="685454"/>
    <lineage>
        <taxon>Bacteria</taxon>
        <taxon>Bacillati</taxon>
        <taxon>Actinomycetota</taxon>
        <taxon>Actinomycetes</taxon>
        <taxon>Micromonosporales</taxon>
        <taxon>Micromonosporaceae</taxon>
        <taxon>Dactylosporangium</taxon>
    </lineage>
</organism>
<sequence length="725" mass="76359">MTNPEPAAAAPSAAPSTDAAPVGVAATPDAAVVTEPAPAAPAQPPVIPPQPGPPAAEALPGQAAPPAPPPAVPPSAAPPQAAPPQAVSAQAAPPQTALPQAAPPSAVPPQAVPPQAGPPQAGPPQAGPPQAGPPQAGLPQAVPAQAVPAQVAPAQVAPGQGVPPQFVPRQRTPLQGPPLQGPPQQYGAPPPFAAPPQLAGPPLVVGPPQFGPVQSGPAPQVTTPPQFGPPQQHGFPAPSQIGPPHVGVPAQFGVPQGFAAQVGAPPVHHQMPQTHPGYAYGWPPQLPPQPRRSFLWPVLTTLLVVSMVLALGGAAAATWALRGGGGGETDVASSTWVDMRTGVGVKAIEELLERRTQAIKKKDLNAWMADVEQSDAAFTKRQKQLYDNLVKMPFSDISFDRTRLPARQLAKFLPTQLFDRYHAAVHVEAVTIRHRIEGVDSKTVAIPWMPVVALVKGKWRIVGDAAGKDMPLGANGQPWDSTGPVAVLRNDRVIAVVSVDDAERGRSLLQLAETSLKQVVEVRPTGWDGKVLFTAVQDKRIFDTYFAESQERVAQVAAIAVPYYNQVGDWATSPAYSSTRVVFNPTQLTAQPDELAHDLTHEFAHAAMGPVTTARTPRWVVEGFAEYVAYKKDKVRANGIRNALGDLVISTLPTDEQFYAEPRNYIASWLANRMIAEKYGEAKLIAFYEAFQNVSEVESAARSVLGIGVSALEQQWRDYVAQQRG</sequence>
<evidence type="ECO:0000313" key="4">
    <source>
        <dbReference type="Proteomes" id="UP000660611"/>
    </source>
</evidence>
<feature type="compositionally biased region" description="Pro residues" evidence="1">
    <location>
        <begin position="101"/>
        <end position="132"/>
    </location>
</feature>
<dbReference type="Pfam" id="PF13485">
    <property type="entry name" value="Peptidase_MA_2"/>
    <property type="match status" value="1"/>
</dbReference>
<feature type="region of interest" description="Disordered" evidence="1">
    <location>
        <begin position="1"/>
        <end position="232"/>
    </location>
</feature>
<evidence type="ECO:0000256" key="1">
    <source>
        <dbReference type="SAM" id="MobiDB-lite"/>
    </source>
</evidence>
<feature type="domain" description="Peptidase MA-like" evidence="2">
    <location>
        <begin position="569"/>
        <end position="721"/>
    </location>
</feature>
<evidence type="ECO:0000259" key="2">
    <source>
        <dbReference type="Pfam" id="PF13485"/>
    </source>
</evidence>
<feature type="compositionally biased region" description="Low complexity" evidence="1">
    <location>
        <begin position="219"/>
        <end position="232"/>
    </location>
</feature>
<evidence type="ECO:0000313" key="3">
    <source>
        <dbReference type="EMBL" id="GIG46565.1"/>
    </source>
</evidence>
<comment type="caution">
    <text evidence="3">The sequence shown here is derived from an EMBL/GenBank/DDBJ whole genome shotgun (WGS) entry which is preliminary data.</text>
</comment>
<dbReference type="EMBL" id="BONQ01000071">
    <property type="protein sequence ID" value="GIG46565.1"/>
    <property type="molecule type" value="Genomic_DNA"/>
</dbReference>
<feature type="compositionally biased region" description="Low complexity" evidence="1">
    <location>
        <begin position="133"/>
        <end position="164"/>
    </location>
</feature>
<feature type="compositionally biased region" description="Low complexity" evidence="1">
    <location>
        <begin position="83"/>
        <end position="100"/>
    </location>
</feature>
<feature type="compositionally biased region" description="Pro residues" evidence="1">
    <location>
        <begin position="38"/>
        <end position="54"/>
    </location>
</feature>
<accession>A0A919PQC5</accession>
<proteinExistence type="predicted"/>
<feature type="compositionally biased region" description="Low complexity" evidence="1">
    <location>
        <begin position="1"/>
        <end position="37"/>
    </location>
</feature>
<dbReference type="AlphaFoldDB" id="A0A919PQC5"/>
<gene>
    <name evidence="3" type="ORF">Dsi01nite_046060</name>
</gene>
<protein>
    <recommendedName>
        <fullName evidence="2">Peptidase MA-like domain-containing protein</fullName>
    </recommendedName>
</protein>
<name>A0A919PQC5_9ACTN</name>
<keyword evidence="4" id="KW-1185">Reference proteome</keyword>
<dbReference type="InterPro" id="IPR039568">
    <property type="entry name" value="Peptidase_MA-like_dom"/>
</dbReference>
<feature type="compositionally biased region" description="Pro residues" evidence="1">
    <location>
        <begin position="63"/>
        <end position="82"/>
    </location>
</feature>
<reference evidence="3" key="1">
    <citation type="submission" date="2021-01" db="EMBL/GenBank/DDBJ databases">
        <title>Whole genome shotgun sequence of Dactylosporangium siamense NBRC 106093.</title>
        <authorList>
            <person name="Komaki H."/>
            <person name="Tamura T."/>
        </authorList>
    </citation>
    <scope>NUCLEOTIDE SEQUENCE</scope>
    <source>
        <strain evidence="3">NBRC 106093</strain>
    </source>
</reference>
<dbReference type="Proteomes" id="UP000660611">
    <property type="component" value="Unassembled WGS sequence"/>
</dbReference>
<feature type="compositionally biased region" description="Low complexity" evidence="1">
    <location>
        <begin position="195"/>
        <end position="208"/>
    </location>
</feature>